<dbReference type="InterPro" id="IPR052048">
    <property type="entry name" value="ST_Response_Regulator"/>
</dbReference>
<proteinExistence type="predicted"/>
<feature type="modified residue" description="4-aspartylphosphate" evidence="1">
    <location>
        <position position="69"/>
    </location>
</feature>
<dbReference type="SUPFAM" id="SSF52172">
    <property type="entry name" value="CheY-like"/>
    <property type="match status" value="1"/>
</dbReference>
<dbReference type="PANTHER" id="PTHR43228:SF1">
    <property type="entry name" value="TWO-COMPONENT RESPONSE REGULATOR ARR22"/>
    <property type="match status" value="1"/>
</dbReference>
<accession>A0ABS8C428</accession>
<keyword evidence="1" id="KW-0597">Phosphoprotein</keyword>
<keyword evidence="4" id="KW-1185">Reference proteome</keyword>
<dbReference type="CDD" id="cd00156">
    <property type="entry name" value="REC"/>
    <property type="match status" value="1"/>
</dbReference>
<organism evidence="3 4">
    <name type="scientific">Alishewanella maricola</name>
    <dbReference type="NCBI Taxonomy" id="2795740"/>
    <lineage>
        <taxon>Bacteria</taxon>
        <taxon>Pseudomonadati</taxon>
        <taxon>Pseudomonadota</taxon>
        <taxon>Gammaproteobacteria</taxon>
        <taxon>Alteromonadales</taxon>
        <taxon>Alteromonadaceae</taxon>
        <taxon>Alishewanella</taxon>
    </lineage>
</organism>
<dbReference type="Proteomes" id="UP000633814">
    <property type="component" value="Unassembled WGS sequence"/>
</dbReference>
<evidence type="ECO:0000313" key="3">
    <source>
        <dbReference type="EMBL" id="MCB5227076.1"/>
    </source>
</evidence>
<dbReference type="SMART" id="SM00448">
    <property type="entry name" value="REC"/>
    <property type="match status" value="1"/>
</dbReference>
<dbReference type="PROSITE" id="PS50110">
    <property type="entry name" value="RESPONSE_REGULATORY"/>
    <property type="match status" value="1"/>
</dbReference>
<protein>
    <submittedName>
        <fullName evidence="3">Response regulator</fullName>
    </submittedName>
</protein>
<evidence type="ECO:0000259" key="2">
    <source>
        <dbReference type="PROSITE" id="PS50110"/>
    </source>
</evidence>
<reference evidence="3 4" key="1">
    <citation type="submission" date="2021-10" db="EMBL/GenBank/DDBJ databases">
        <title>Alishewanella koreense sp. nov. isolated from seawater of southwestern coast in South Korea and the proposal for the reclassification of Rheinheimera perlucida and Rheinheimera tuosuensis as Arsukibacterium perlucida and Arsukibacterium tuosuensis.</title>
        <authorList>
            <person name="Kim K.H."/>
            <person name="Ruan W."/>
            <person name="Kim K.R."/>
            <person name="Baek J.H."/>
            <person name="Jeon C.O."/>
        </authorList>
    </citation>
    <scope>NUCLEOTIDE SEQUENCE [LARGE SCALE GENOMIC DNA]</scope>
    <source>
        <strain evidence="3 4">16-MA</strain>
    </source>
</reference>
<dbReference type="EMBL" id="JAEINI020000005">
    <property type="protein sequence ID" value="MCB5227076.1"/>
    <property type="molecule type" value="Genomic_DNA"/>
</dbReference>
<dbReference type="Pfam" id="PF00072">
    <property type="entry name" value="Response_reg"/>
    <property type="match status" value="1"/>
</dbReference>
<comment type="caution">
    <text evidence="3">The sequence shown here is derived from an EMBL/GenBank/DDBJ whole genome shotgun (WGS) entry which is preliminary data.</text>
</comment>
<feature type="domain" description="Response regulatory" evidence="2">
    <location>
        <begin position="19"/>
        <end position="134"/>
    </location>
</feature>
<dbReference type="InterPro" id="IPR011006">
    <property type="entry name" value="CheY-like_superfamily"/>
</dbReference>
<gene>
    <name evidence="3" type="ORF">JAO78_009645</name>
</gene>
<dbReference type="RefSeq" id="WP_226751137.1">
    <property type="nucleotide sequence ID" value="NZ_JAEINI020000005.1"/>
</dbReference>
<dbReference type="PANTHER" id="PTHR43228">
    <property type="entry name" value="TWO-COMPONENT RESPONSE REGULATOR"/>
    <property type="match status" value="1"/>
</dbReference>
<evidence type="ECO:0000313" key="4">
    <source>
        <dbReference type="Proteomes" id="UP000633814"/>
    </source>
</evidence>
<dbReference type="Gene3D" id="3.40.50.2300">
    <property type="match status" value="1"/>
</dbReference>
<sequence length="138" mass="15038">MQAFIQTCYNPTPVTQQLTALVVDDTVAVRAYLKSILQQLGVTQVLEAADGAKGEALFMQHQPQLVFLDIQLPDINGKVLLQRFRCVDQQSHIFMISAYSSVDNLKAAVAGGAKAFVVKPFTAERISSLVQPLLSCSV</sequence>
<evidence type="ECO:0000256" key="1">
    <source>
        <dbReference type="PROSITE-ProRule" id="PRU00169"/>
    </source>
</evidence>
<dbReference type="InterPro" id="IPR001789">
    <property type="entry name" value="Sig_transdc_resp-reg_receiver"/>
</dbReference>
<name>A0ABS8C428_9ALTE</name>